<sequence length="260" mass="29410">MTGEDRRWRENPMPTYDGVTLRSKTLVGARVSDLSEVDYEESDAWQDYIVDHIDRKRGDMIVLTISDDAEDYAFKGGYTKSGQVIARASVPSSWFTGASIEENRPIHTTIKQRFFVDLAATCAWAPPPPPPPVVELPDDWHQPGAYAGIAFLSERKGFKTPRVEPGGWFRSDPAWLEYLRAVANDTLGIVISILDRDTVRRTGRRKPNGEINVYLDLPSAWFIDNPDPDVCMVEAIRDTYVWGMKKFGWPEPPPLPSRPD</sequence>
<name>A0A2P2C5L2_9ZZZZ</name>
<gene>
    <name evidence="1" type="ORF">NOCA240029</name>
</gene>
<organism evidence="1">
    <name type="scientific">metagenome</name>
    <dbReference type="NCBI Taxonomy" id="256318"/>
    <lineage>
        <taxon>unclassified sequences</taxon>
        <taxon>metagenomes</taxon>
    </lineage>
</organism>
<evidence type="ECO:0000313" key="1">
    <source>
        <dbReference type="EMBL" id="CUR57281.1"/>
    </source>
</evidence>
<reference evidence="1" key="1">
    <citation type="submission" date="2015-08" db="EMBL/GenBank/DDBJ databases">
        <authorList>
            <person name="Babu N.S."/>
            <person name="Beckwith C.J."/>
            <person name="Beseler K.G."/>
            <person name="Brison A."/>
            <person name="Carone J.V."/>
            <person name="Caskin T.P."/>
            <person name="Diamond M."/>
            <person name="Durham M.E."/>
            <person name="Foxe J.M."/>
            <person name="Go M."/>
            <person name="Henderson B.A."/>
            <person name="Jones I.B."/>
            <person name="McGettigan J.A."/>
            <person name="Micheletti S.J."/>
            <person name="Nasrallah M.E."/>
            <person name="Ortiz D."/>
            <person name="Piller C.R."/>
            <person name="Privatt S.R."/>
            <person name="Schneider S.L."/>
            <person name="Sharp S."/>
            <person name="Smith T.C."/>
            <person name="Stanton J.D."/>
            <person name="Ullery H.E."/>
            <person name="Wilson R.J."/>
            <person name="Serrano M.G."/>
            <person name="Buck G."/>
            <person name="Lee V."/>
            <person name="Wang Y."/>
            <person name="Carvalho R."/>
            <person name="Voegtly L."/>
            <person name="Shi R."/>
            <person name="Duckworth R."/>
            <person name="Johnson A."/>
            <person name="Loviza R."/>
            <person name="Walstead R."/>
            <person name="Shah Z."/>
            <person name="Kiflezghi M."/>
            <person name="Wade K."/>
            <person name="Ball S.L."/>
            <person name="Bradley K.W."/>
            <person name="Asai D.J."/>
            <person name="Bowman C.A."/>
            <person name="Russell D.A."/>
            <person name="Pope W.H."/>
            <person name="Jacobs-Sera D."/>
            <person name="Hendrix R.W."/>
            <person name="Hatfull G.F."/>
        </authorList>
    </citation>
    <scope>NUCLEOTIDE SEQUENCE</scope>
</reference>
<dbReference type="AlphaFoldDB" id="A0A2P2C5L2"/>
<dbReference type="EMBL" id="CZKA01000034">
    <property type="protein sequence ID" value="CUR57281.1"/>
    <property type="molecule type" value="Genomic_DNA"/>
</dbReference>
<proteinExistence type="predicted"/>
<protein>
    <submittedName>
        <fullName evidence="1">Uncharacterized protein</fullName>
    </submittedName>
</protein>
<accession>A0A2P2C5L2</accession>